<dbReference type="Proteomes" id="UP001523565">
    <property type="component" value="Unassembled WGS sequence"/>
</dbReference>
<proteinExistence type="predicted"/>
<reference evidence="1 2" key="1">
    <citation type="journal article" date="2022" name="Genome Biol. Evol.">
        <title>Host diet, physiology and behaviors set the stage for Lachnospiraceae cladogenesis.</title>
        <authorList>
            <person name="Vera-Ponce De Leon A."/>
            <person name="Schneider M."/>
            <person name="Jahnes B.C."/>
            <person name="Sadowski V."/>
            <person name="Camuy-Velez L.A."/>
            <person name="Duan J."/>
            <person name="Sabree Z.L."/>
        </authorList>
    </citation>
    <scope>NUCLEOTIDE SEQUENCE [LARGE SCALE GENOMIC DNA]</scope>
    <source>
        <strain evidence="1 2">PAL227</strain>
    </source>
</reference>
<dbReference type="InterPro" id="IPR025591">
    <property type="entry name" value="RloB"/>
</dbReference>
<accession>A0ABT1EIJ2</accession>
<sequence>MARNRKGKKEKRKIFILVEGETEQKYFDFLRQRLRLSNVKIKTVVLENSGQTWIEKAKRLVQNDFNFRRDRTTEIFVVFDKDEFSNQDLQKMFQRAKDEAFEVGFSNLTFEVWLLAHFEEITPRLYSKSVLKNKLSRHLQTDYVKADTEQLEKMIKNVDQAVKNAGGISKIDFDYQSTNIGALIMKIKS</sequence>
<evidence type="ECO:0000313" key="2">
    <source>
        <dbReference type="Proteomes" id="UP001523565"/>
    </source>
</evidence>
<dbReference type="EMBL" id="JAMZFV010000014">
    <property type="protein sequence ID" value="MCP1110510.1"/>
    <property type="molecule type" value="Genomic_DNA"/>
</dbReference>
<protein>
    <submittedName>
        <fullName evidence="1">RloB family protein</fullName>
    </submittedName>
</protein>
<comment type="caution">
    <text evidence="1">The sequence shown here is derived from an EMBL/GenBank/DDBJ whole genome shotgun (WGS) entry which is preliminary data.</text>
</comment>
<dbReference type="RefSeq" id="WP_262069390.1">
    <property type="nucleotide sequence ID" value="NZ_JAMXOC010000014.1"/>
</dbReference>
<gene>
    <name evidence="1" type="ORF">NK118_09635</name>
</gene>
<organism evidence="1 2">
    <name type="scientific">Ohessyouella blattaphilus</name>
    <dbReference type="NCBI Taxonomy" id="2949333"/>
    <lineage>
        <taxon>Bacteria</taxon>
        <taxon>Bacillati</taxon>
        <taxon>Bacillota</taxon>
        <taxon>Clostridia</taxon>
        <taxon>Lachnospirales</taxon>
        <taxon>Lachnospiraceae</taxon>
        <taxon>Ohessyouella</taxon>
    </lineage>
</organism>
<evidence type="ECO:0000313" key="1">
    <source>
        <dbReference type="EMBL" id="MCP1110510.1"/>
    </source>
</evidence>
<name>A0ABT1EIJ2_9FIRM</name>
<dbReference type="Pfam" id="PF13707">
    <property type="entry name" value="RloB"/>
    <property type="match status" value="1"/>
</dbReference>
<keyword evidence="2" id="KW-1185">Reference proteome</keyword>